<sequence>MKRGSHETLLRTRPGSEATTVRARRDLPRFNPMGERVIRSDDFIVSLYAVVSPADHDGVL</sequence>
<feature type="compositionally biased region" description="Basic and acidic residues" evidence="1">
    <location>
        <begin position="1"/>
        <end position="10"/>
    </location>
</feature>
<keyword evidence="3" id="KW-1185">Reference proteome</keyword>
<dbReference type="EMBL" id="CP014841">
    <property type="protein sequence ID" value="AND71264.1"/>
    <property type="molecule type" value="Genomic_DNA"/>
</dbReference>
<organism evidence="2 3">
    <name type="scientific">Dyella thiooxydans</name>
    <dbReference type="NCBI Taxonomy" id="445710"/>
    <lineage>
        <taxon>Bacteria</taxon>
        <taxon>Pseudomonadati</taxon>
        <taxon>Pseudomonadota</taxon>
        <taxon>Gammaproteobacteria</taxon>
        <taxon>Lysobacterales</taxon>
        <taxon>Rhodanobacteraceae</taxon>
        <taxon>Dyella</taxon>
    </lineage>
</organism>
<evidence type="ECO:0000256" key="1">
    <source>
        <dbReference type="SAM" id="MobiDB-lite"/>
    </source>
</evidence>
<protein>
    <submittedName>
        <fullName evidence="2">Uncharacterized protein</fullName>
    </submittedName>
</protein>
<name>A0A160N5Z9_9GAMM</name>
<accession>A0A160N5Z9</accession>
<dbReference type="AlphaFoldDB" id="A0A160N5Z9"/>
<gene>
    <name evidence="2" type="ORF">ATSB10_38100</name>
</gene>
<dbReference type="Proteomes" id="UP000077255">
    <property type="component" value="Chromosome"/>
</dbReference>
<evidence type="ECO:0000313" key="2">
    <source>
        <dbReference type="EMBL" id="AND71264.1"/>
    </source>
</evidence>
<proteinExistence type="predicted"/>
<evidence type="ECO:0000313" key="3">
    <source>
        <dbReference type="Proteomes" id="UP000077255"/>
    </source>
</evidence>
<dbReference type="KEGG" id="dtx:ATSB10_38100"/>
<feature type="region of interest" description="Disordered" evidence="1">
    <location>
        <begin position="1"/>
        <end position="23"/>
    </location>
</feature>
<reference evidence="2 3" key="1">
    <citation type="submission" date="2016-02" db="EMBL/GenBank/DDBJ databases">
        <title>Complete genome sequencing and analysis of ATSB10, Dyella thiooxydans isolated from rhizosphere soil of sunflower (Helianthus annuus L.).</title>
        <authorList>
            <person name="Lee Y."/>
            <person name="Hwangbo K."/>
            <person name="Chung H."/>
            <person name="Yoo J."/>
            <person name="Kim K.Y."/>
            <person name="Sa T.M."/>
            <person name="Um Y."/>
            <person name="Madhaiyan M."/>
        </authorList>
    </citation>
    <scope>NUCLEOTIDE SEQUENCE [LARGE SCALE GENOMIC DNA]</scope>
    <source>
        <strain evidence="2 3">ATSB10</strain>
    </source>
</reference>